<dbReference type="EMBL" id="JACHNB010000001">
    <property type="protein sequence ID" value="MBB4736613.1"/>
    <property type="molecule type" value="Genomic_DNA"/>
</dbReference>
<proteinExistence type="predicted"/>
<feature type="region of interest" description="Disordered" evidence="1">
    <location>
        <begin position="354"/>
        <end position="405"/>
    </location>
</feature>
<dbReference type="EMBL" id="JACHNB010000001">
    <property type="protein sequence ID" value="MBB4740806.1"/>
    <property type="molecule type" value="Genomic_DNA"/>
</dbReference>
<evidence type="ECO:0000259" key="2">
    <source>
        <dbReference type="Pfam" id="PF01548"/>
    </source>
</evidence>
<dbReference type="EMBL" id="JACHNB010000001">
    <property type="protein sequence ID" value="MBB4736871.1"/>
    <property type="molecule type" value="Genomic_DNA"/>
</dbReference>
<dbReference type="EMBL" id="JACHNB010000001">
    <property type="protein sequence ID" value="MBB4737093.1"/>
    <property type="molecule type" value="Genomic_DNA"/>
</dbReference>
<dbReference type="EMBL" id="JACHNB010000001">
    <property type="protein sequence ID" value="MBB4742323.1"/>
    <property type="molecule type" value="Genomic_DNA"/>
</dbReference>
<sequence>MWFCRDDGKVNGYMGQLIIGVDPHKRSATIEIINEREQVLARGRYGTDTGGYQQMLAAGRRHAGRVWAVEGCNGIGRHLAQRLVADGETVLDVPAKLAAKARNFDTGHGRKTDGHDAHHIAVTALRTPGLRRVHADGATVALRLLADRRDQLGATRTETINRLHQLLLELIPGGAKKNLTTDQARTLLERVSVPAGDIVTATRYQLAGDLADELTTLDTKIKAANRQLKTVLAATGTQLTSLNGIGPSGAARLLGDIGDISRFPTRGHFATWNGTAPIDVSSGDNHHHRLNRAGNRRINRVLHIMAITQLRFDTPGRAYYQRKRAEGKTAMEAMRALKRRLSDTVYRQMIKDDHTAQQTATGPGGHTGATLNSSAADPNPKIDTSEKSQPGPANHHPKTPLTPTP</sequence>
<dbReference type="Proteomes" id="UP000546162">
    <property type="component" value="Unassembled WGS sequence"/>
</dbReference>
<evidence type="ECO:0000313" key="13">
    <source>
        <dbReference type="EMBL" id="MBB4737697.1"/>
    </source>
</evidence>
<evidence type="ECO:0000313" key="20">
    <source>
        <dbReference type="EMBL" id="MBB4742460.1"/>
    </source>
</evidence>
<dbReference type="Pfam" id="PF02371">
    <property type="entry name" value="Transposase_20"/>
    <property type="match status" value="1"/>
</dbReference>
<evidence type="ECO:0000313" key="12">
    <source>
        <dbReference type="EMBL" id="MBB4737510.1"/>
    </source>
</evidence>
<keyword evidence="23" id="KW-1185">Reference proteome</keyword>
<evidence type="ECO:0000313" key="22">
    <source>
        <dbReference type="EMBL" id="MBB4744396.1"/>
    </source>
</evidence>
<dbReference type="EMBL" id="JACHNB010000001">
    <property type="protein sequence ID" value="MBB4739365.1"/>
    <property type="molecule type" value="Genomic_DNA"/>
</dbReference>
<evidence type="ECO:0000313" key="23">
    <source>
        <dbReference type="Proteomes" id="UP000546162"/>
    </source>
</evidence>
<protein>
    <submittedName>
        <fullName evidence="6">Transposase</fullName>
    </submittedName>
</protein>
<dbReference type="EMBL" id="JACHNB010000001">
    <property type="protein sequence ID" value="MBB4737697.1"/>
    <property type="molecule type" value="Genomic_DNA"/>
</dbReference>
<dbReference type="AlphaFoldDB" id="A0A7W7GRI6"/>
<evidence type="ECO:0000313" key="4">
    <source>
        <dbReference type="EMBL" id="MBB4736613.1"/>
    </source>
</evidence>
<evidence type="ECO:0000313" key="10">
    <source>
        <dbReference type="EMBL" id="MBB4737280.1"/>
    </source>
</evidence>
<dbReference type="Pfam" id="PF01548">
    <property type="entry name" value="DEDD_Tnp_IS110"/>
    <property type="match status" value="1"/>
</dbReference>
<organism evidence="6 23">
    <name type="scientific">Actinoplanes octamycinicus</name>
    <dbReference type="NCBI Taxonomy" id="135948"/>
    <lineage>
        <taxon>Bacteria</taxon>
        <taxon>Bacillati</taxon>
        <taxon>Actinomycetota</taxon>
        <taxon>Actinomycetes</taxon>
        <taxon>Micromonosporales</taxon>
        <taxon>Micromonosporaceae</taxon>
        <taxon>Actinoplanes</taxon>
    </lineage>
</organism>
<gene>
    <name evidence="4" type="ORF">BJY16_000072</name>
    <name evidence="5" type="ORF">BJY16_000295</name>
    <name evidence="6" type="ORF">BJY16_000330</name>
    <name evidence="7" type="ORF">BJY16_000381</name>
    <name evidence="8" type="ORF">BJY16_000472</name>
    <name evidence="9" type="ORF">BJY16_000552</name>
    <name evidence="10" type="ORF">BJY16_000739</name>
    <name evidence="11" type="ORF">BJY16_000924</name>
    <name evidence="12" type="ORF">BJY16_000969</name>
    <name evidence="13" type="ORF">BJY16_001156</name>
    <name evidence="14" type="ORF">BJY16_002237</name>
    <name evidence="15" type="ORF">BJY16_002824</name>
    <name evidence="16" type="ORF">BJY16_002921</name>
    <name evidence="17" type="ORF">BJY16_004100</name>
    <name evidence="18" type="ORF">BJY16_004265</name>
    <name evidence="19" type="ORF">BJY16_005782</name>
    <name evidence="20" type="ORF">BJY16_005919</name>
    <name evidence="21" type="ORF">BJY16_005928</name>
    <name evidence="22" type="ORF">BJY16_007855</name>
</gene>
<dbReference type="EMBL" id="JACHNB010000001">
    <property type="protein sequence ID" value="MBB4740641.1"/>
    <property type="molecule type" value="Genomic_DNA"/>
</dbReference>
<evidence type="ECO:0000313" key="11">
    <source>
        <dbReference type="EMBL" id="MBB4737465.1"/>
    </source>
</evidence>
<dbReference type="PANTHER" id="PTHR33055">
    <property type="entry name" value="TRANSPOSASE FOR INSERTION SEQUENCE ELEMENT IS1111A"/>
    <property type="match status" value="1"/>
</dbReference>
<dbReference type="EMBL" id="JACHNB010000001">
    <property type="protein sequence ID" value="MBB4736836.1"/>
    <property type="molecule type" value="Genomic_DNA"/>
</dbReference>
<evidence type="ECO:0000313" key="19">
    <source>
        <dbReference type="EMBL" id="MBB4742323.1"/>
    </source>
</evidence>
<dbReference type="GO" id="GO:0004803">
    <property type="term" value="F:transposase activity"/>
    <property type="evidence" value="ECO:0007669"/>
    <property type="project" value="InterPro"/>
</dbReference>
<dbReference type="GO" id="GO:0006313">
    <property type="term" value="P:DNA transposition"/>
    <property type="evidence" value="ECO:0007669"/>
    <property type="project" value="InterPro"/>
</dbReference>
<evidence type="ECO:0000313" key="18">
    <source>
        <dbReference type="EMBL" id="MBB4740806.1"/>
    </source>
</evidence>
<dbReference type="InterPro" id="IPR047650">
    <property type="entry name" value="Transpos_IS110"/>
</dbReference>
<evidence type="ECO:0000259" key="3">
    <source>
        <dbReference type="Pfam" id="PF02371"/>
    </source>
</evidence>
<dbReference type="GO" id="GO:0003677">
    <property type="term" value="F:DNA binding"/>
    <property type="evidence" value="ECO:0007669"/>
    <property type="project" value="InterPro"/>
</dbReference>
<reference evidence="6 23" key="1">
    <citation type="submission" date="2020-08" db="EMBL/GenBank/DDBJ databases">
        <title>Sequencing the genomes of 1000 actinobacteria strains.</title>
        <authorList>
            <person name="Klenk H.-P."/>
        </authorList>
    </citation>
    <scope>NUCLEOTIDE SEQUENCE [LARGE SCALE GENOMIC DNA]</scope>
    <source>
        <strain evidence="6 23">DSM 45809</strain>
    </source>
</reference>
<evidence type="ECO:0000313" key="6">
    <source>
        <dbReference type="EMBL" id="MBB4736871.1"/>
    </source>
</evidence>
<dbReference type="RefSeq" id="WP_311775284.1">
    <property type="nucleotide sequence ID" value="NZ_BAABFG010000005.1"/>
</dbReference>
<dbReference type="EMBL" id="JACHNB010000001">
    <property type="protein sequence ID" value="MBB4742469.1"/>
    <property type="molecule type" value="Genomic_DNA"/>
</dbReference>
<evidence type="ECO:0000313" key="9">
    <source>
        <dbReference type="EMBL" id="MBB4737093.1"/>
    </source>
</evidence>
<dbReference type="EMBL" id="JACHNB010000001">
    <property type="protein sequence ID" value="MBB4744396.1"/>
    <property type="molecule type" value="Genomic_DNA"/>
</dbReference>
<dbReference type="EMBL" id="JACHNB010000001">
    <property type="protein sequence ID" value="MBB4737280.1"/>
    <property type="molecule type" value="Genomic_DNA"/>
</dbReference>
<evidence type="ECO:0000313" key="5">
    <source>
        <dbReference type="EMBL" id="MBB4736836.1"/>
    </source>
</evidence>
<dbReference type="EMBL" id="JACHNB010000001">
    <property type="protein sequence ID" value="MBB4739462.1"/>
    <property type="molecule type" value="Genomic_DNA"/>
</dbReference>
<dbReference type="InterPro" id="IPR002525">
    <property type="entry name" value="Transp_IS110-like_N"/>
</dbReference>
<evidence type="ECO:0000313" key="21">
    <source>
        <dbReference type="EMBL" id="MBB4742469.1"/>
    </source>
</evidence>
<evidence type="ECO:0000313" key="14">
    <source>
        <dbReference type="EMBL" id="MBB4738778.1"/>
    </source>
</evidence>
<dbReference type="InterPro" id="IPR003346">
    <property type="entry name" value="Transposase_20"/>
</dbReference>
<evidence type="ECO:0000313" key="15">
    <source>
        <dbReference type="EMBL" id="MBB4739365.1"/>
    </source>
</evidence>
<dbReference type="EMBL" id="JACHNB010000001">
    <property type="protein sequence ID" value="MBB4737510.1"/>
    <property type="molecule type" value="Genomic_DNA"/>
</dbReference>
<dbReference type="EMBL" id="JACHNB010000001">
    <property type="protein sequence ID" value="MBB4738778.1"/>
    <property type="molecule type" value="Genomic_DNA"/>
</dbReference>
<dbReference type="EMBL" id="JACHNB010000001">
    <property type="protein sequence ID" value="MBB4742460.1"/>
    <property type="molecule type" value="Genomic_DNA"/>
</dbReference>
<feature type="domain" description="Transposase IS116/IS110/IS902 C-terminal" evidence="3">
    <location>
        <begin position="238"/>
        <end position="321"/>
    </location>
</feature>
<comment type="caution">
    <text evidence="6">The sequence shown here is derived from an EMBL/GenBank/DDBJ whole genome shotgun (WGS) entry which is preliminary data.</text>
</comment>
<accession>A0A7W7GRI6</accession>
<dbReference type="PANTHER" id="PTHR33055:SF16">
    <property type="entry name" value="TRANSPOSASE FOR INSERTION SEQUENCE ELEMENT IS1547"/>
    <property type="match status" value="1"/>
</dbReference>
<evidence type="ECO:0000313" key="7">
    <source>
        <dbReference type="EMBL" id="MBB4736922.1"/>
    </source>
</evidence>
<name>A0A7W7GRI6_9ACTN</name>
<feature type="domain" description="Transposase IS110-like N-terminal" evidence="2">
    <location>
        <begin position="19"/>
        <end position="172"/>
    </location>
</feature>
<evidence type="ECO:0000256" key="1">
    <source>
        <dbReference type="SAM" id="MobiDB-lite"/>
    </source>
</evidence>
<dbReference type="EMBL" id="JACHNB010000001">
    <property type="protein sequence ID" value="MBB4737465.1"/>
    <property type="molecule type" value="Genomic_DNA"/>
</dbReference>
<evidence type="ECO:0000313" key="16">
    <source>
        <dbReference type="EMBL" id="MBB4739462.1"/>
    </source>
</evidence>
<dbReference type="NCBIfam" id="NF033542">
    <property type="entry name" value="transpos_IS110"/>
    <property type="match status" value="1"/>
</dbReference>
<dbReference type="EMBL" id="JACHNB010000001">
    <property type="protein sequence ID" value="MBB4737013.1"/>
    <property type="molecule type" value="Genomic_DNA"/>
</dbReference>
<evidence type="ECO:0000313" key="17">
    <source>
        <dbReference type="EMBL" id="MBB4740641.1"/>
    </source>
</evidence>
<dbReference type="EMBL" id="JACHNB010000001">
    <property type="protein sequence ID" value="MBB4736922.1"/>
    <property type="molecule type" value="Genomic_DNA"/>
</dbReference>
<evidence type="ECO:0000313" key="8">
    <source>
        <dbReference type="EMBL" id="MBB4737013.1"/>
    </source>
</evidence>